<evidence type="ECO:0000313" key="2">
    <source>
        <dbReference type="Proteomes" id="UP000000775"/>
    </source>
</evidence>
<protein>
    <recommendedName>
        <fullName evidence="3">Tumor necrosis factor alpha-inducing protein</fullName>
    </recommendedName>
</protein>
<dbReference type="EMBL" id="AM260522">
    <property type="protein sequence ID" value="CAK00142.1"/>
    <property type="molecule type" value="Genomic_DNA"/>
</dbReference>
<dbReference type="InterPro" id="IPR031923">
    <property type="entry name" value="Tipalpha"/>
</dbReference>
<keyword evidence="2" id="KW-1185">Reference proteome</keyword>
<dbReference type="Proteomes" id="UP000000775">
    <property type="component" value="Chromosome"/>
</dbReference>
<gene>
    <name evidence="1" type="ordered locus">Hac_1412</name>
</gene>
<name>Q17W34_HELAH</name>
<dbReference type="NCBIfam" id="NF008960">
    <property type="entry name" value="PRK12303.1"/>
    <property type="match status" value="1"/>
</dbReference>
<evidence type="ECO:0008006" key="3">
    <source>
        <dbReference type="Google" id="ProtNLM"/>
    </source>
</evidence>
<evidence type="ECO:0000313" key="1">
    <source>
        <dbReference type="EMBL" id="CAK00142.1"/>
    </source>
</evidence>
<dbReference type="HOGENOM" id="CLU_123273_0_0_7"/>
<dbReference type="KEGG" id="hac:Hac_1412"/>
<dbReference type="AlphaFoldDB" id="Q17W34"/>
<proteinExistence type="predicted"/>
<sequence length="212" mass="23948">MLKTLEICVTLCKIKIKGDSVLEKSFLKSKQLVLCGLGVLMLQACTCPNTSQKNSFLQDVPYWMLQNRSQYVTQGVDSSHIVDGKKTEEIETIATKRATMRVAQNIVHKLKEAYLSKSNRIKQKITNEMFVQMTQPVFDSLMNVDRLGIYINPNNQEVFALVRARSFDKDVLSEGLHKLSLDNQAVSILISKVDEIFKASINYGDVKVPISM</sequence>
<dbReference type="Gene3D" id="3.10.129.140">
    <property type="entry name" value="Helicobacter TNF-alpha-Inducing protein"/>
    <property type="match status" value="1"/>
</dbReference>
<reference evidence="1 2" key="1">
    <citation type="journal article" date="2006" name="PLoS Genet.">
        <title>Who ate whom? Adaptive Helicobacter genomic changes that accompanied a host jump from early humans to large felines.</title>
        <authorList>
            <person name="Eppinger M."/>
            <person name="Baar C."/>
            <person name="Linz B."/>
            <person name="Raddatz G."/>
            <person name="Lanz C."/>
            <person name="Keller H."/>
            <person name="Morelli G."/>
            <person name="Gressmann H."/>
            <person name="Achtman M."/>
            <person name="Schuster S.C."/>
        </authorList>
    </citation>
    <scope>NUCLEOTIDE SEQUENCE [LARGE SCALE GENOMIC DNA]</scope>
    <source>
        <strain evidence="1 2">Sheeba</strain>
    </source>
</reference>
<accession>Q17W34</accession>
<organism evidence="1 2">
    <name type="scientific">Helicobacter acinonychis (strain Sheeba)</name>
    <dbReference type="NCBI Taxonomy" id="382638"/>
    <lineage>
        <taxon>Bacteria</taxon>
        <taxon>Pseudomonadati</taxon>
        <taxon>Campylobacterota</taxon>
        <taxon>Epsilonproteobacteria</taxon>
        <taxon>Campylobacterales</taxon>
        <taxon>Helicobacteraceae</taxon>
        <taxon>Helicobacter</taxon>
    </lineage>
</organism>
<dbReference type="Pfam" id="PF16753">
    <property type="entry name" value="Tipalpha"/>
    <property type="match status" value="1"/>
</dbReference>